<gene>
    <name evidence="1" type="ORF">M9H77_35231</name>
</gene>
<comment type="caution">
    <text evidence="1">The sequence shown here is derived from an EMBL/GenBank/DDBJ whole genome shotgun (WGS) entry which is preliminary data.</text>
</comment>
<proteinExistence type="predicted"/>
<evidence type="ECO:0000313" key="2">
    <source>
        <dbReference type="Proteomes" id="UP001060085"/>
    </source>
</evidence>
<reference evidence="2" key="1">
    <citation type="journal article" date="2023" name="Nat. Plants">
        <title>Single-cell RNA sequencing provides a high-resolution roadmap for understanding the multicellular compartmentation of specialized metabolism.</title>
        <authorList>
            <person name="Sun S."/>
            <person name="Shen X."/>
            <person name="Li Y."/>
            <person name="Li Y."/>
            <person name="Wang S."/>
            <person name="Li R."/>
            <person name="Zhang H."/>
            <person name="Shen G."/>
            <person name="Guo B."/>
            <person name="Wei J."/>
            <person name="Xu J."/>
            <person name="St-Pierre B."/>
            <person name="Chen S."/>
            <person name="Sun C."/>
        </authorList>
    </citation>
    <scope>NUCLEOTIDE SEQUENCE [LARGE SCALE GENOMIC DNA]</scope>
</reference>
<dbReference type="EMBL" id="CM044708">
    <property type="protein sequence ID" value="KAI5649226.1"/>
    <property type="molecule type" value="Genomic_DNA"/>
</dbReference>
<keyword evidence="2" id="KW-1185">Reference proteome</keyword>
<sequence length="131" mass="14658">MSLYFTTNFVAALPFFSPLVDDGILKYKKMMSGIIPIESFKASTAANNMEITNYNELVEEKTEKCYKGTDIPRSYLKPWRVESGSINFIPGGYRSGSETKFHYNGTGLGLGVPRWSGPVYSPRRGYPSSYA</sequence>
<protein>
    <submittedName>
        <fullName evidence="1">Uncharacterized protein</fullName>
    </submittedName>
</protein>
<evidence type="ECO:0000313" key="1">
    <source>
        <dbReference type="EMBL" id="KAI5649226.1"/>
    </source>
</evidence>
<accession>A0ACB9ZR09</accession>
<name>A0ACB9ZR09_CATRO</name>
<dbReference type="Proteomes" id="UP001060085">
    <property type="component" value="Linkage Group LG08"/>
</dbReference>
<organism evidence="1 2">
    <name type="scientific">Catharanthus roseus</name>
    <name type="common">Madagascar periwinkle</name>
    <name type="synonym">Vinca rosea</name>
    <dbReference type="NCBI Taxonomy" id="4058"/>
    <lineage>
        <taxon>Eukaryota</taxon>
        <taxon>Viridiplantae</taxon>
        <taxon>Streptophyta</taxon>
        <taxon>Embryophyta</taxon>
        <taxon>Tracheophyta</taxon>
        <taxon>Spermatophyta</taxon>
        <taxon>Magnoliopsida</taxon>
        <taxon>eudicotyledons</taxon>
        <taxon>Gunneridae</taxon>
        <taxon>Pentapetalae</taxon>
        <taxon>asterids</taxon>
        <taxon>lamiids</taxon>
        <taxon>Gentianales</taxon>
        <taxon>Apocynaceae</taxon>
        <taxon>Rauvolfioideae</taxon>
        <taxon>Vinceae</taxon>
        <taxon>Catharanthinae</taxon>
        <taxon>Catharanthus</taxon>
    </lineage>
</organism>